<proteinExistence type="predicted"/>
<protein>
    <submittedName>
        <fullName evidence="2">Uroporphyrinogen-III synthase</fullName>
        <ecNumber evidence="2">4.2.1.75</ecNumber>
    </submittedName>
</protein>
<reference evidence="2" key="1">
    <citation type="submission" date="2022-04" db="EMBL/GenBank/DDBJ databases">
        <title>Halocatena sp. nov., isolated from a salt lake.</title>
        <authorList>
            <person name="Cui H.-L."/>
        </authorList>
    </citation>
    <scope>NUCLEOTIDE SEQUENCE</scope>
    <source>
        <strain evidence="2">AD-1</strain>
    </source>
</reference>
<organism evidence="2 3">
    <name type="scientific">Halocatena salina</name>
    <dbReference type="NCBI Taxonomy" id="2934340"/>
    <lineage>
        <taxon>Archaea</taxon>
        <taxon>Methanobacteriati</taxon>
        <taxon>Methanobacteriota</taxon>
        <taxon>Stenosarchaea group</taxon>
        <taxon>Halobacteria</taxon>
        <taxon>Halobacteriales</taxon>
        <taxon>Natronomonadaceae</taxon>
        <taxon>Halocatena</taxon>
    </lineage>
</organism>
<evidence type="ECO:0000313" key="2">
    <source>
        <dbReference type="EMBL" id="UPM42129.1"/>
    </source>
</evidence>
<dbReference type="EMBL" id="CP096019">
    <property type="protein sequence ID" value="UPM42129.1"/>
    <property type="molecule type" value="Genomic_DNA"/>
</dbReference>
<feature type="domain" description="Tetrapyrrole biosynthesis uroporphyrinogen III synthase" evidence="1">
    <location>
        <begin position="18"/>
        <end position="231"/>
    </location>
</feature>
<dbReference type="NCBIfam" id="NF004587">
    <property type="entry name" value="PRK05928.2-5"/>
    <property type="match status" value="1"/>
</dbReference>
<evidence type="ECO:0000313" key="3">
    <source>
        <dbReference type="Proteomes" id="UP000831768"/>
    </source>
</evidence>
<dbReference type="GO" id="GO:0006780">
    <property type="term" value="P:uroporphyrinogen III biosynthetic process"/>
    <property type="evidence" value="ECO:0007669"/>
    <property type="project" value="InterPro"/>
</dbReference>
<sequence length="243" mass="25549">MTVSVGVFRPDDDRLTRAVELLEELGTEPIPDPMLAVESTDAVPRADADYTVLTSKTGVELAAQADWTPSGVVCAIGSSTADSLRAHGYSVDIVPDRFTSSGMVDALSDRVDGARVDVARSDHGSPVLTDGLEDAGAYVHETVLYRLTRPPRSGVSTELAATGEIDAVLFTSSLTVEHFLEAAAERGLQAEAIDGLAGAVVGAIGPPTHQTAEDAGIDVDVVSDRADFETLARTVIERMSERV</sequence>
<name>A0A8U0A053_9EURY</name>
<dbReference type="EC" id="4.2.1.75" evidence="2"/>
<dbReference type="CDD" id="cd06578">
    <property type="entry name" value="HemD"/>
    <property type="match status" value="1"/>
</dbReference>
<evidence type="ECO:0000259" key="1">
    <source>
        <dbReference type="Pfam" id="PF02602"/>
    </source>
</evidence>
<dbReference type="GO" id="GO:0004852">
    <property type="term" value="F:uroporphyrinogen-III synthase activity"/>
    <property type="evidence" value="ECO:0007669"/>
    <property type="project" value="UniProtKB-EC"/>
</dbReference>
<dbReference type="Pfam" id="PF02602">
    <property type="entry name" value="HEM4"/>
    <property type="match status" value="1"/>
</dbReference>
<dbReference type="PANTHER" id="PTHR40082">
    <property type="entry name" value="BLR5956 PROTEIN"/>
    <property type="match status" value="1"/>
</dbReference>
<dbReference type="Gene3D" id="3.40.50.10090">
    <property type="match status" value="2"/>
</dbReference>
<dbReference type="PANTHER" id="PTHR40082:SF1">
    <property type="entry name" value="BLR5956 PROTEIN"/>
    <property type="match status" value="1"/>
</dbReference>
<gene>
    <name evidence="2" type="ORF">MW046_09155</name>
</gene>
<dbReference type="InterPro" id="IPR003754">
    <property type="entry name" value="4pyrrol_synth_uPrphyn_synth"/>
</dbReference>
<keyword evidence="2" id="KW-0456">Lyase</keyword>
<dbReference type="GeneID" id="71928212"/>
<dbReference type="KEGG" id="haad:MW046_09155"/>
<accession>A0A8U0A053</accession>
<dbReference type="SUPFAM" id="SSF69618">
    <property type="entry name" value="HemD-like"/>
    <property type="match status" value="1"/>
</dbReference>
<dbReference type="Proteomes" id="UP000831768">
    <property type="component" value="Chromosome"/>
</dbReference>
<dbReference type="InterPro" id="IPR036108">
    <property type="entry name" value="4pyrrol_syn_uPrphyn_synt_sf"/>
</dbReference>
<dbReference type="RefSeq" id="WP_247992807.1">
    <property type="nucleotide sequence ID" value="NZ_CP096019.1"/>
</dbReference>
<dbReference type="AlphaFoldDB" id="A0A8U0A053"/>
<dbReference type="InterPro" id="IPR039793">
    <property type="entry name" value="UROS/Hem4"/>
</dbReference>
<keyword evidence="3" id="KW-1185">Reference proteome</keyword>